<organism evidence="1">
    <name type="scientific">Rhizophora mucronata</name>
    <name type="common">Asiatic mangrove</name>
    <dbReference type="NCBI Taxonomy" id="61149"/>
    <lineage>
        <taxon>Eukaryota</taxon>
        <taxon>Viridiplantae</taxon>
        <taxon>Streptophyta</taxon>
        <taxon>Embryophyta</taxon>
        <taxon>Tracheophyta</taxon>
        <taxon>Spermatophyta</taxon>
        <taxon>Magnoliopsida</taxon>
        <taxon>eudicotyledons</taxon>
        <taxon>Gunneridae</taxon>
        <taxon>Pentapetalae</taxon>
        <taxon>rosids</taxon>
        <taxon>fabids</taxon>
        <taxon>Malpighiales</taxon>
        <taxon>Rhizophoraceae</taxon>
        <taxon>Rhizophora</taxon>
    </lineage>
</organism>
<accession>A0A2P2P1K5</accession>
<name>A0A2P2P1K5_RHIMU</name>
<proteinExistence type="predicted"/>
<sequence length="12" mass="1453">MMLRARSFLEKA</sequence>
<evidence type="ECO:0000313" key="1">
    <source>
        <dbReference type="EMBL" id="MBX48523.1"/>
    </source>
</evidence>
<reference evidence="1" key="1">
    <citation type="submission" date="2018-02" db="EMBL/GenBank/DDBJ databases">
        <title>Rhizophora mucronata_Transcriptome.</title>
        <authorList>
            <person name="Meera S.P."/>
            <person name="Sreeshan A."/>
            <person name="Augustine A."/>
        </authorList>
    </citation>
    <scope>NUCLEOTIDE SEQUENCE</scope>
    <source>
        <tissue evidence="1">Leaf</tissue>
    </source>
</reference>
<dbReference type="EMBL" id="GGEC01068039">
    <property type="protein sequence ID" value="MBX48523.1"/>
    <property type="molecule type" value="Transcribed_RNA"/>
</dbReference>
<protein>
    <submittedName>
        <fullName evidence="1">Uncharacterized protein</fullName>
    </submittedName>
</protein>